<feature type="signal peptide" evidence="1">
    <location>
        <begin position="1"/>
        <end position="22"/>
    </location>
</feature>
<evidence type="ECO:0000313" key="3">
    <source>
        <dbReference type="Proteomes" id="UP000278962"/>
    </source>
</evidence>
<keyword evidence="3" id="KW-1185">Reference proteome</keyword>
<organism evidence="2 3">
    <name type="scientific">Solirubrobacter pauli</name>
    <dbReference type="NCBI Taxonomy" id="166793"/>
    <lineage>
        <taxon>Bacteria</taxon>
        <taxon>Bacillati</taxon>
        <taxon>Actinomycetota</taxon>
        <taxon>Thermoleophilia</taxon>
        <taxon>Solirubrobacterales</taxon>
        <taxon>Solirubrobacteraceae</taxon>
        <taxon>Solirubrobacter</taxon>
    </lineage>
</organism>
<dbReference type="InterPro" id="IPR013783">
    <property type="entry name" value="Ig-like_fold"/>
</dbReference>
<dbReference type="OrthoDB" id="9785326at2"/>
<accession>A0A660LJ39</accession>
<proteinExistence type="predicted"/>
<sequence length="1070" mass="112100">MLKASLALAAMASLVGAGTAQAAAAPTNSLTASFATPSNAALIQTNTVPVRISVGPGVTRVQVFNGTQDISKRFTKRGNAFVANLPRSLFKPGQNTLLMQARGRGGKGGAASRIAFIIPKGKASRLRVRTGAGASVSVRSKTPTYARLSVNGRTVSDLRANRPLDARQWVVSARDGLKVGPNQFVAETWDSKGNYAVKRWTFNRSAARPLADAGPGEQAIVPKQWMTLDASSSKATQKGAKLGYAWRIVKQPAGSKPVLRNANAVKPQFKADKPGVYKLALRATQAKPGQASAAAANTAGQDTITLDAAPTVGASGLYVGTDLEGYPGQQGPPENKLYIEGQPYAGDTNFTDSTTDTFVQLDETTLAPIANGTDQNITPTPGTITIGAWFNHGVRYSSDNFGSAIWIGNQQVAYNASPNAPSGSLTIGNPFTNLHGWIKPASSDSADDATWVGSDMLQVKTREGTDTPTTNTMQVGANTFPVTLPDGMTGGYQLVVLDNDGNVQSSQVYGVNASDQTSLDDQGPGHLAYDMEHAAQNTTFLLQGFGQLPPIPVTSYIAQTLQNFGGRADVVSRFNGKADPTGGVYSLITAQSPTANNKWSAWAAAEASFERTGTTGTQTALLVRDANANDYIPFNADSATPDPNGQNRYGLMPLIYGAPSSWANWVRNPDGTLRAGTAGENAALAAIAAEATAQGWVPTVPTCPDAPDVIRGDYCNTNTTSVQNLKDDVNAITPAAGPGYTAADMTTAKTTLFAELTDVLNVRSSIIQFQNLFGTTKVNGIVDAATIGDAINKALGGTADDATPSNLPAYLSAMTDMASVLPEIGAPMTFLSGAFSLLGTTEPGWNPQPLMDNVTVTRDTAAATLNSALQQASTDLSYYGDLIDADPVKLQQGARFFLNHTPDTTNSQSTFVRGASYATAQWLWGTMLGTAYSAYSADPSIGTNPYCSANMGAAGHPFSNLTGGGQWPSSGTDGTTTPANWLLGMDNGSGEGWATRDGMTDNLKQIGMPPTLTNPVFGLPVSTTTDPSATTNAGAMMPYFALDYLRIKSLPLAPQNQWHASPAPRGCQPY</sequence>
<keyword evidence="1" id="KW-0732">Signal</keyword>
<comment type="caution">
    <text evidence="2">The sequence shown here is derived from an EMBL/GenBank/DDBJ whole genome shotgun (WGS) entry which is preliminary data.</text>
</comment>
<dbReference type="AlphaFoldDB" id="A0A660LJ39"/>
<reference evidence="2 3" key="1">
    <citation type="submission" date="2018-10" db="EMBL/GenBank/DDBJ databases">
        <title>Genomic Encyclopedia of Archaeal and Bacterial Type Strains, Phase II (KMG-II): from individual species to whole genera.</title>
        <authorList>
            <person name="Goeker M."/>
        </authorList>
    </citation>
    <scope>NUCLEOTIDE SEQUENCE [LARGE SCALE GENOMIC DNA]</scope>
    <source>
        <strain evidence="2 3">DSM 14954</strain>
    </source>
</reference>
<evidence type="ECO:0000256" key="1">
    <source>
        <dbReference type="SAM" id="SignalP"/>
    </source>
</evidence>
<protein>
    <submittedName>
        <fullName evidence="2">Uncharacterized protein</fullName>
    </submittedName>
</protein>
<evidence type="ECO:0000313" key="2">
    <source>
        <dbReference type="EMBL" id="RKQ93011.1"/>
    </source>
</evidence>
<feature type="chain" id="PRO_5024942096" evidence="1">
    <location>
        <begin position="23"/>
        <end position="1070"/>
    </location>
</feature>
<dbReference type="RefSeq" id="WP_121250777.1">
    <property type="nucleotide sequence ID" value="NZ_RBIL01000001.1"/>
</dbReference>
<name>A0A660LJ39_9ACTN</name>
<dbReference type="GO" id="GO:0005975">
    <property type="term" value="P:carbohydrate metabolic process"/>
    <property type="evidence" value="ECO:0007669"/>
    <property type="project" value="UniProtKB-ARBA"/>
</dbReference>
<gene>
    <name evidence="2" type="ORF">C8N24_2870</name>
</gene>
<dbReference type="Gene3D" id="2.60.40.10">
    <property type="entry name" value="Immunoglobulins"/>
    <property type="match status" value="1"/>
</dbReference>
<dbReference type="Proteomes" id="UP000278962">
    <property type="component" value="Unassembled WGS sequence"/>
</dbReference>
<dbReference type="EMBL" id="RBIL01000001">
    <property type="protein sequence ID" value="RKQ93011.1"/>
    <property type="molecule type" value="Genomic_DNA"/>
</dbReference>